<dbReference type="Gene3D" id="1.10.10.10">
    <property type="entry name" value="Winged helix-like DNA-binding domain superfamily/Winged helix DNA-binding domain"/>
    <property type="match status" value="1"/>
</dbReference>
<dbReference type="PANTHER" id="PTHR43413:SF1">
    <property type="entry name" value="SIROHEME DECARBOXYLASE NIRL SUBUNIT"/>
    <property type="match status" value="1"/>
</dbReference>
<comment type="catalytic activity">
    <reaction evidence="5">
        <text>siroheme + 2 H(+) = 12,18-didecarboxysiroheme + 2 CO2</text>
        <dbReference type="Rhea" id="RHEA:19093"/>
        <dbReference type="ChEBI" id="CHEBI:15378"/>
        <dbReference type="ChEBI" id="CHEBI:16526"/>
        <dbReference type="ChEBI" id="CHEBI:60052"/>
        <dbReference type="ChEBI" id="CHEBI:140497"/>
        <dbReference type="EC" id="4.1.1.111"/>
    </reaction>
</comment>
<proteinExistence type="inferred from homology"/>
<accession>A0A364P296</accession>
<reference evidence="8 9" key="1">
    <citation type="submission" date="2017-11" db="EMBL/GenBank/DDBJ databases">
        <title>Draft genome sequence of magnetotactic bacterium Magnetospirillum kuznetsovii LBB-42.</title>
        <authorList>
            <person name="Grouzdev D.S."/>
            <person name="Rysina M.S."/>
            <person name="Baslerov R.V."/>
            <person name="Koziaeva V."/>
        </authorList>
    </citation>
    <scope>NUCLEOTIDE SEQUENCE [LARGE SCALE GENOMIC DNA]</scope>
    <source>
        <strain evidence="8 9">LBB-42</strain>
    </source>
</reference>
<comment type="pathway">
    <text evidence="2">Porphyrin-containing compound metabolism.</text>
</comment>
<evidence type="ECO:0000256" key="3">
    <source>
        <dbReference type="ARBA" id="ARBA00023457"/>
    </source>
</evidence>
<feature type="domain" description="Siroheme decarboxylase NirL-like HTH" evidence="7">
    <location>
        <begin position="5"/>
        <end position="49"/>
    </location>
</feature>
<evidence type="ECO:0000256" key="4">
    <source>
        <dbReference type="ARBA" id="ARBA00023471"/>
    </source>
</evidence>
<evidence type="ECO:0000256" key="5">
    <source>
        <dbReference type="ARBA" id="ARBA00048470"/>
    </source>
</evidence>
<dbReference type="Pfam" id="PF22451">
    <property type="entry name" value="NirdL-like_HTH"/>
    <property type="match status" value="1"/>
</dbReference>
<dbReference type="PROSITE" id="PS00519">
    <property type="entry name" value="HTH_ASNC_1"/>
    <property type="match status" value="1"/>
</dbReference>
<dbReference type="EC" id="4.1.1.111" evidence="4"/>
<dbReference type="InterPro" id="IPR036390">
    <property type="entry name" value="WH_DNA-bd_sf"/>
</dbReference>
<comment type="similarity">
    <text evidence="3">Belongs to the Ahb/Nir family.</text>
</comment>
<evidence type="ECO:0000256" key="1">
    <source>
        <dbReference type="ARBA" id="ARBA00023239"/>
    </source>
</evidence>
<evidence type="ECO:0000256" key="2">
    <source>
        <dbReference type="ARBA" id="ARBA00023444"/>
    </source>
</evidence>
<evidence type="ECO:0000313" key="8">
    <source>
        <dbReference type="EMBL" id="RAU23406.1"/>
    </source>
</evidence>
<feature type="domain" description="Siroheme decarboxylase AsnC-like ligand binding" evidence="6">
    <location>
        <begin position="65"/>
        <end position="138"/>
    </location>
</feature>
<evidence type="ECO:0000259" key="6">
    <source>
        <dbReference type="Pfam" id="PF17805"/>
    </source>
</evidence>
<gene>
    <name evidence="8" type="ORF">CU669_04565</name>
</gene>
<keyword evidence="1" id="KW-0456">Lyase</keyword>
<evidence type="ECO:0000259" key="7">
    <source>
        <dbReference type="Pfam" id="PF22451"/>
    </source>
</evidence>
<keyword evidence="9" id="KW-1185">Reference proteome</keyword>
<dbReference type="AlphaFoldDB" id="A0A364P296"/>
<evidence type="ECO:0000313" key="9">
    <source>
        <dbReference type="Proteomes" id="UP000251075"/>
    </source>
</evidence>
<dbReference type="EMBL" id="PGTO01000002">
    <property type="protein sequence ID" value="RAU23406.1"/>
    <property type="molecule type" value="Genomic_DNA"/>
</dbReference>
<sequence>MDKLDQRLLNDFQRDFPLVARPYAALAESLGLTETEVLQRLERLTRNGAVSRVGAVFRPHTVGGSTLAALAAPPEELERVADLVSAYPEVNHNYQREHRLNLWFVVTAPSAEAVQAVLADISARTGLEVLDLPLLEHFHIDLGFDLKWN</sequence>
<dbReference type="SMART" id="SM00344">
    <property type="entry name" value="HTH_ASNC"/>
    <property type="match status" value="1"/>
</dbReference>
<protein>
    <recommendedName>
        <fullName evidence="4">siroheme decarboxylase</fullName>
        <ecNumber evidence="4">4.1.1.111</ecNumber>
    </recommendedName>
</protein>
<dbReference type="Gene3D" id="3.30.70.3460">
    <property type="match status" value="1"/>
</dbReference>
<dbReference type="InterPro" id="IPR040523">
    <property type="entry name" value="AsnC_trans_reg2"/>
</dbReference>
<dbReference type="InterPro" id="IPR053953">
    <property type="entry name" value="NirdL-like_HTH"/>
</dbReference>
<dbReference type="Proteomes" id="UP000251075">
    <property type="component" value="Unassembled WGS sequence"/>
</dbReference>
<dbReference type="InterPro" id="IPR019888">
    <property type="entry name" value="Tscrpt_reg_AsnC-like"/>
</dbReference>
<dbReference type="InterPro" id="IPR019885">
    <property type="entry name" value="Tscrpt_reg_HTH_AsnC-type_CS"/>
</dbReference>
<dbReference type="OrthoDB" id="9806536at2"/>
<dbReference type="GO" id="GO:0016829">
    <property type="term" value="F:lyase activity"/>
    <property type="evidence" value="ECO:0007669"/>
    <property type="project" value="UniProtKB-KW"/>
</dbReference>
<dbReference type="InterPro" id="IPR036388">
    <property type="entry name" value="WH-like_DNA-bd_sf"/>
</dbReference>
<comment type="caution">
    <text evidence="8">The sequence shown here is derived from an EMBL/GenBank/DDBJ whole genome shotgun (WGS) entry which is preliminary data.</text>
</comment>
<dbReference type="RefSeq" id="WP_112142604.1">
    <property type="nucleotide sequence ID" value="NZ_PGTO01000002.1"/>
</dbReference>
<dbReference type="SUPFAM" id="SSF46785">
    <property type="entry name" value="Winged helix' DNA-binding domain"/>
    <property type="match status" value="1"/>
</dbReference>
<organism evidence="8 9">
    <name type="scientific">Paramagnetospirillum kuznetsovii</name>
    <dbReference type="NCBI Taxonomy" id="2053833"/>
    <lineage>
        <taxon>Bacteria</taxon>
        <taxon>Pseudomonadati</taxon>
        <taxon>Pseudomonadota</taxon>
        <taxon>Alphaproteobacteria</taxon>
        <taxon>Rhodospirillales</taxon>
        <taxon>Magnetospirillaceae</taxon>
        <taxon>Paramagnetospirillum</taxon>
    </lineage>
</organism>
<dbReference type="PANTHER" id="PTHR43413">
    <property type="entry name" value="TRANSCRIPTIONAL REGULATOR, ASNC FAMILY"/>
    <property type="match status" value="1"/>
</dbReference>
<dbReference type="Pfam" id="PF17805">
    <property type="entry name" value="AsnC_trans_reg2"/>
    <property type="match status" value="1"/>
</dbReference>
<dbReference type="InterPro" id="IPR050684">
    <property type="entry name" value="HTH-Siroheme_Decarb"/>
</dbReference>
<name>A0A364P296_9PROT</name>